<accession>A0A179S228</accession>
<reference evidence="1 2" key="1">
    <citation type="submission" date="2016-04" db="EMBL/GenBank/DDBJ databases">
        <authorList>
            <person name="Evans L.H."/>
            <person name="Alamgir A."/>
            <person name="Owens N."/>
            <person name="Weber N.D."/>
            <person name="Virtaneva K."/>
            <person name="Barbian K."/>
            <person name="Babar A."/>
            <person name="Rosenke K."/>
        </authorList>
    </citation>
    <scope>NUCLEOTIDE SEQUENCE [LARGE SCALE GENOMIC DNA]</scope>
    <source>
        <strain evidence="1 2">PMB02</strain>
    </source>
</reference>
<dbReference type="AlphaFoldDB" id="A0A179S228"/>
<name>A0A179S228_9HYPH</name>
<dbReference type="EMBL" id="LWHQ01000063">
    <property type="protein sequence ID" value="OAS18183.1"/>
    <property type="molecule type" value="Genomic_DNA"/>
</dbReference>
<comment type="caution">
    <text evidence="1">The sequence shown here is derived from an EMBL/GenBank/DDBJ whole genome shotgun (WGS) entry which is preliminary data.</text>
</comment>
<dbReference type="Proteomes" id="UP000078316">
    <property type="component" value="Unassembled WGS sequence"/>
</dbReference>
<dbReference type="STRING" id="427683.A5481_26935"/>
<proteinExistence type="predicted"/>
<evidence type="ECO:0000313" key="1">
    <source>
        <dbReference type="EMBL" id="OAS18183.1"/>
    </source>
</evidence>
<gene>
    <name evidence="1" type="ORF">A5481_26935</name>
</gene>
<organism evidence="1 2">
    <name type="scientific">Methylobacterium platani</name>
    <dbReference type="NCBI Taxonomy" id="427683"/>
    <lineage>
        <taxon>Bacteria</taxon>
        <taxon>Pseudomonadati</taxon>
        <taxon>Pseudomonadota</taxon>
        <taxon>Alphaproteobacteria</taxon>
        <taxon>Hyphomicrobiales</taxon>
        <taxon>Methylobacteriaceae</taxon>
        <taxon>Methylobacterium</taxon>
    </lineage>
</organism>
<evidence type="ECO:0000313" key="2">
    <source>
        <dbReference type="Proteomes" id="UP000078316"/>
    </source>
</evidence>
<protein>
    <submittedName>
        <fullName evidence="1">Uncharacterized protein</fullName>
    </submittedName>
</protein>
<sequence>MRLNRSKDRIRRGLRLGLAPDVAYLLRLPGVFAEAQVAIGYCEWMIPFCRASVAEGMRLS</sequence>